<keyword evidence="4" id="KW-0418">Kinase</keyword>
<reference evidence="4 5" key="1">
    <citation type="submission" date="2013-11" db="EMBL/GenBank/DDBJ databases">
        <title>Genome sequencing of Stegodyphus mimosarum.</title>
        <authorList>
            <person name="Bechsgaard J."/>
        </authorList>
    </citation>
    <scope>NUCLEOTIDE SEQUENCE [LARGE SCALE GENOMIC DNA]</scope>
</reference>
<dbReference type="EMBL" id="KK114889">
    <property type="protein sequence ID" value="KFM63633.1"/>
    <property type="molecule type" value="Genomic_DNA"/>
</dbReference>
<dbReference type="SMART" id="SM00333">
    <property type="entry name" value="TUDOR"/>
    <property type="match status" value="1"/>
</dbReference>
<keyword evidence="1" id="KW-0694">RNA-binding</keyword>
<dbReference type="GO" id="GO:0010468">
    <property type="term" value="P:regulation of gene expression"/>
    <property type="evidence" value="ECO:0007669"/>
    <property type="project" value="UniProtKB-ARBA"/>
</dbReference>
<dbReference type="AlphaFoldDB" id="A0A087TEU4"/>
<evidence type="ECO:0000259" key="3">
    <source>
        <dbReference type="PROSITE" id="PS50304"/>
    </source>
</evidence>
<dbReference type="PANTHER" id="PTHR22948">
    <property type="entry name" value="TUDOR DOMAIN CONTAINING PROTEIN"/>
    <property type="match status" value="1"/>
</dbReference>
<proteinExistence type="predicted"/>
<keyword evidence="5" id="KW-1185">Reference proteome</keyword>
<dbReference type="Proteomes" id="UP000054359">
    <property type="component" value="Unassembled WGS sequence"/>
</dbReference>
<evidence type="ECO:0000313" key="4">
    <source>
        <dbReference type="EMBL" id="KFM63633.1"/>
    </source>
</evidence>
<organism evidence="4 5">
    <name type="scientific">Stegodyphus mimosarum</name>
    <name type="common">African social velvet spider</name>
    <dbReference type="NCBI Taxonomy" id="407821"/>
    <lineage>
        <taxon>Eukaryota</taxon>
        <taxon>Metazoa</taxon>
        <taxon>Ecdysozoa</taxon>
        <taxon>Arthropoda</taxon>
        <taxon>Chelicerata</taxon>
        <taxon>Arachnida</taxon>
        <taxon>Araneae</taxon>
        <taxon>Araneomorphae</taxon>
        <taxon>Entelegynae</taxon>
        <taxon>Eresoidea</taxon>
        <taxon>Eresidae</taxon>
        <taxon>Stegodyphus</taxon>
    </lineage>
</organism>
<dbReference type="Gene3D" id="2.40.50.90">
    <property type="match status" value="1"/>
</dbReference>
<dbReference type="InterPro" id="IPR004087">
    <property type="entry name" value="KH_dom"/>
</dbReference>
<dbReference type="PROSITE" id="PS50084">
    <property type="entry name" value="KH_TYPE_1"/>
    <property type="match status" value="1"/>
</dbReference>
<dbReference type="SUPFAM" id="SSF54791">
    <property type="entry name" value="Eukaryotic type KH-domain (KH-domain type I)"/>
    <property type="match status" value="1"/>
</dbReference>
<dbReference type="GO" id="GO:0016301">
    <property type="term" value="F:kinase activity"/>
    <property type="evidence" value="ECO:0007669"/>
    <property type="project" value="UniProtKB-KW"/>
</dbReference>
<keyword evidence="4" id="KW-0808">Transferase</keyword>
<dbReference type="PROSITE" id="PS50304">
    <property type="entry name" value="TUDOR"/>
    <property type="match status" value="1"/>
</dbReference>
<dbReference type="InterPro" id="IPR036612">
    <property type="entry name" value="KH_dom_type_1_sf"/>
</dbReference>
<dbReference type="InterPro" id="IPR002999">
    <property type="entry name" value="Tudor"/>
</dbReference>
<feature type="non-terminal residue" evidence="4">
    <location>
        <position position="639"/>
    </location>
</feature>
<dbReference type="InterPro" id="IPR004088">
    <property type="entry name" value="KH_dom_type_1"/>
</dbReference>
<dbReference type="InterPro" id="IPR047367">
    <property type="entry name" value="Tudor_AKAP1"/>
</dbReference>
<dbReference type="Gene3D" id="2.30.30.140">
    <property type="match status" value="1"/>
</dbReference>
<feature type="compositionally biased region" description="Basic and acidic residues" evidence="2">
    <location>
        <begin position="141"/>
        <end position="158"/>
    </location>
</feature>
<dbReference type="InterPro" id="IPR050621">
    <property type="entry name" value="Tudor_domain_containing"/>
</dbReference>
<evidence type="ECO:0000313" key="5">
    <source>
        <dbReference type="Proteomes" id="UP000054359"/>
    </source>
</evidence>
<dbReference type="Pfam" id="PF00013">
    <property type="entry name" value="KH_1"/>
    <property type="match status" value="1"/>
</dbReference>
<dbReference type="GO" id="GO:0003723">
    <property type="term" value="F:RNA binding"/>
    <property type="evidence" value="ECO:0007669"/>
    <property type="project" value="UniProtKB-UniRule"/>
</dbReference>
<feature type="region of interest" description="Disordered" evidence="2">
    <location>
        <begin position="141"/>
        <end position="161"/>
    </location>
</feature>
<feature type="compositionally biased region" description="Polar residues" evidence="2">
    <location>
        <begin position="95"/>
        <end position="113"/>
    </location>
</feature>
<accession>A0A087TEU4</accession>
<protein>
    <submittedName>
        <fullName evidence="4">A-kinase anchor protein 1, mitochondrial</fullName>
    </submittedName>
</protein>
<dbReference type="CDD" id="cd22395">
    <property type="entry name" value="KH-I_AKAP1"/>
    <property type="match status" value="1"/>
</dbReference>
<dbReference type="STRING" id="407821.A0A087TEU4"/>
<feature type="domain" description="Tudor" evidence="3">
    <location>
        <begin position="522"/>
        <end position="580"/>
    </location>
</feature>
<dbReference type="GO" id="GO:0005739">
    <property type="term" value="C:mitochondrion"/>
    <property type="evidence" value="ECO:0007669"/>
    <property type="project" value="UniProtKB-ARBA"/>
</dbReference>
<dbReference type="Gene3D" id="3.30.1370.10">
    <property type="entry name" value="K Homology domain, type 1"/>
    <property type="match status" value="1"/>
</dbReference>
<evidence type="ECO:0000256" key="1">
    <source>
        <dbReference type="PROSITE-ProRule" id="PRU00117"/>
    </source>
</evidence>
<dbReference type="CDD" id="cd20407">
    <property type="entry name" value="Tudor_AKAP1"/>
    <property type="match status" value="1"/>
</dbReference>
<dbReference type="InterPro" id="IPR035437">
    <property type="entry name" value="SNase_OB-fold_sf"/>
</dbReference>
<name>A0A087TEU4_STEMI</name>
<dbReference type="SUPFAM" id="SSF63748">
    <property type="entry name" value="Tudor/PWWP/MBT"/>
    <property type="match status" value="1"/>
</dbReference>
<gene>
    <name evidence="4" type="ORF">X975_16968</name>
</gene>
<dbReference type="OrthoDB" id="6437282at2759"/>
<feature type="region of interest" description="Disordered" evidence="2">
    <location>
        <begin position="66"/>
        <end position="113"/>
    </location>
</feature>
<feature type="compositionally biased region" description="Low complexity" evidence="2">
    <location>
        <begin position="74"/>
        <end position="85"/>
    </location>
</feature>
<dbReference type="SMART" id="SM00322">
    <property type="entry name" value="KH"/>
    <property type="match status" value="1"/>
</dbReference>
<dbReference type="PANTHER" id="PTHR22948:SF65">
    <property type="entry name" value="A-KINASE ANCHORING PROTEIN 1"/>
    <property type="match status" value="1"/>
</dbReference>
<dbReference type="Pfam" id="PF00567">
    <property type="entry name" value="TUDOR"/>
    <property type="match status" value="1"/>
</dbReference>
<sequence>MPDSLILAKSASKEIDTQDDNNVLASHTYALEEYQLNETDSYGSQSSVLDESSSFSCTSEECDSKQIIESKTKSSSSGIMDESSSFCDELEKTSVESPNQKIMKSENLSGNRDSLEISQENAETIIDNSVLGHVSIQECIKQSKDPDSPGDGETKRLPCESSQEQLSSSFSSLTATSDCNISSTLEFNSEQSLCVSFIEPMDPVSSDFDSLSDVKLPEDQQLEESESLLTQNVPPVCDNLKKEPNCNLSVQENVLFETASTTLAFPENVGRNSSNCQLSVAEPADSNSPLVCTSAATNSSTNDNGTAEMNNSSQCVVVSNIETAAQVSRTSLDNSNWKMQDNQLQLLNQSKIGGTDVSDSKVPESSCGGFVYEFELPQELCGRLIGKHGKHVKSIKERSNANVFIKRHPYDPQLKIVAVQGSQSDVNNALEIIRRKFPPSQFPTVTLVQTNLVNSHGLPLPESLQLHLPDGASCDVILSSLVSAGHFFLQQPTHPTYPSLSTLDQCMMNCYSQLDTPLLPHPVEAGVICAAPVLRGWYRAQVIFVFDNGTECEIKFVDYGGFSQVPTNTLRQIRSDFMTLPFQASECYLANVSPVDSSEGWSAEATATFEELAQGQILQAVLVEYAEDGIPCVHLYRVQ</sequence>
<dbReference type="InterPro" id="IPR047368">
    <property type="entry name" value="KH-I_AKAP1"/>
</dbReference>
<evidence type="ECO:0000256" key="2">
    <source>
        <dbReference type="SAM" id="MobiDB-lite"/>
    </source>
</evidence>